<proteinExistence type="predicted"/>
<sequence length="158" mass="17178">PSCPCCRAWSGAISFWSKGHAGWTPLGPRALPLQPCSDCSPGGCHNDISLAERRTSRLAAGVNRSVKPLPHLPSPASPHCHPFIGKALAHCWLNQAYSSEVDIMTAIRDTFRAGQISPFSSYKNMMQFRSPVFCAREQNAKHGCHCHHDIAGSITGRT</sequence>
<accession>A0AAN8R0X3</accession>
<protein>
    <submittedName>
        <fullName evidence="1">Uncharacterized protein</fullName>
    </submittedName>
</protein>
<gene>
    <name evidence="1" type="ORF">J4Q44_G00091830</name>
</gene>
<evidence type="ECO:0000313" key="1">
    <source>
        <dbReference type="EMBL" id="KAK6320076.1"/>
    </source>
</evidence>
<feature type="non-terminal residue" evidence="1">
    <location>
        <position position="1"/>
    </location>
</feature>
<dbReference type="AlphaFoldDB" id="A0AAN8R0X3"/>
<evidence type="ECO:0000313" key="2">
    <source>
        <dbReference type="Proteomes" id="UP001356427"/>
    </source>
</evidence>
<name>A0AAN8R0X3_9TELE</name>
<dbReference type="EMBL" id="JAGTTL010000007">
    <property type="protein sequence ID" value="KAK6320076.1"/>
    <property type="molecule type" value="Genomic_DNA"/>
</dbReference>
<organism evidence="1 2">
    <name type="scientific">Coregonus suidteri</name>
    <dbReference type="NCBI Taxonomy" id="861788"/>
    <lineage>
        <taxon>Eukaryota</taxon>
        <taxon>Metazoa</taxon>
        <taxon>Chordata</taxon>
        <taxon>Craniata</taxon>
        <taxon>Vertebrata</taxon>
        <taxon>Euteleostomi</taxon>
        <taxon>Actinopterygii</taxon>
        <taxon>Neopterygii</taxon>
        <taxon>Teleostei</taxon>
        <taxon>Protacanthopterygii</taxon>
        <taxon>Salmoniformes</taxon>
        <taxon>Salmonidae</taxon>
        <taxon>Coregoninae</taxon>
        <taxon>Coregonus</taxon>
    </lineage>
</organism>
<comment type="caution">
    <text evidence="1">The sequence shown here is derived from an EMBL/GenBank/DDBJ whole genome shotgun (WGS) entry which is preliminary data.</text>
</comment>
<keyword evidence="2" id="KW-1185">Reference proteome</keyword>
<dbReference type="Proteomes" id="UP001356427">
    <property type="component" value="Unassembled WGS sequence"/>
</dbReference>
<reference evidence="1 2" key="1">
    <citation type="submission" date="2021-04" db="EMBL/GenBank/DDBJ databases">
        <authorList>
            <person name="De Guttry C."/>
            <person name="Zahm M."/>
            <person name="Klopp C."/>
            <person name="Cabau C."/>
            <person name="Louis A."/>
            <person name="Berthelot C."/>
            <person name="Parey E."/>
            <person name="Roest Crollius H."/>
            <person name="Montfort J."/>
            <person name="Robinson-Rechavi M."/>
            <person name="Bucao C."/>
            <person name="Bouchez O."/>
            <person name="Gislard M."/>
            <person name="Lluch J."/>
            <person name="Milhes M."/>
            <person name="Lampietro C."/>
            <person name="Lopez Roques C."/>
            <person name="Donnadieu C."/>
            <person name="Braasch I."/>
            <person name="Desvignes T."/>
            <person name="Postlethwait J."/>
            <person name="Bobe J."/>
            <person name="Wedekind C."/>
            <person name="Guiguen Y."/>
        </authorList>
    </citation>
    <scope>NUCLEOTIDE SEQUENCE [LARGE SCALE GENOMIC DNA]</scope>
    <source>
        <strain evidence="1">Cs_M1</strain>
        <tissue evidence="1">Blood</tissue>
    </source>
</reference>